<evidence type="ECO:0000259" key="2">
    <source>
        <dbReference type="Pfam" id="PF21053"/>
    </source>
</evidence>
<gene>
    <name evidence="3" type="ORF">GGC33_15995</name>
</gene>
<protein>
    <submittedName>
        <fullName evidence="3">DUF3598 family protein</fullName>
    </submittedName>
</protein>
<feature type="domain" description="DUF3598" evidence="1">
    <location>
        <begin position="3"/>
        <end position="129"/>
    </location>
</feature>
<reference evidence="3 4" key="1">
    <citation type="submission" date="2019-11" db="EMBL/GenBank/DDBJ databases">
        <title>Isolation of a new High Light Tolerant Cyanobacteria.</title>
        <authorList>
            <person name="Dobson Z."/>
            <person name="Vaughn N."/>
            <person name="Vaughn M."/>
            <person name="Fromme P."/>
            <person name="Mazor Y."/>
        </authorList>
    </citation>
    <scope>NUCLEOTIDE SEQUENCE [LARGE SCALE GENOMIC DNA]</scope>
    <source>
        <strain evidence="3 4">0216</strain>
    </source>
</reference>
<comment type="caution">
    <text evidence="3">The sequence shown here is derived from an EMBL/GenBank/DDBJ whole genome shotgun (WGS) entry which is preliminary data.</text>
</comment>
<dbReference type="Pfam" id="PF21053">
    <property type="entry name" value="BFA1_C"/>
    <property type="match status" value="1"/>
</dbReference>
<name>A0A844GZL8_9CHRO</name>
<dbReference type="EMBL" id="WMIA01000028">
    <property type="protein sequence ID" value="MTF40418.1"/>
    <property type="molecule type" value="Genomic_DNA"/>
</dbReference>
<evidence type="ECO:0000313" key="3">
    <source>
        <dbReference type="EMBL" id="MTF40418.1"/>
    </source>
</evidence>
<dbReference type="AlphaFoldDB" id="A0A844GZL8"/>
<evidence type="ECO:0000259" key="1">
    <source>
        <dbReference type="Pfam" id="PF12204"/>
    </source>
</evidence>
<dbReference type="InterPro" id="IPR022017">
    <property type="entry name" value="BFA1-like_DUF3598"/>
</dbReference>
<dbReference type="RefSeq" id="WP_155084599.1">
    <property type="nucleotide sequence ID" value="NZ_WMIA01000028.1"/>
</dbReference>
<dbReference type="InterPro" id="IPR048378">
    <property type="entry name" value="BFA1-like_C"/>
</dbReference>
<feature type="domain" description="Biogenesis factor required for ATP synthase 1-like C-terminal" evidence="2">
    <location>
        <begin position="134"/>
        <end position="267"/>
    </location>
</feature>
<dbReference type="Gene3D" id="2.40.128.20">
    <property type="match status" value="2"/>
</dbReference>
<dbReference type="Proteomes" id="UP000437131">
    <property type="component" value="Unassembled WGS sequence"/>
</dbReference>
<accession>A0A844GZL8</accession>
<dbReference type="GO" id="GO:0000918">
    <property type="term" value="P:division septum site selection"/>
    <property type="evidence" value="ECO:0007669"/>
    <property type="project" value="TreeGrafter"/>
</dbReference>
<dbReference type="Pfam" id="PF12204">
    <property type="entry name" value="DUF3598_N"/>
    <property type="match status" value="1"/>
</dbReference>
<dbReference type="PANTHER" id="PTHR33404">
    <property type="entry name" value="CELL DIVISION TOPOLOGICAL SPECIFICITY FACTOR HOMOLOG, CHLOROPLASTIC"/>
    <property type="match status" value="1"/>
</dbReference>
<organism evidence="3 4">
    <name type="scientific">Cyanobacterium aponinum 0216</name>
    <dbReference type="NCBI Taxonomy" id="2676140"/>
    <lineage>
        <taxon>Bacteria</taxon>
        <taxon>Bacillati</taxon>
        <taxon>Cyanobacteriota</taxon>
        <taxon>Cyanophyceae</taxon>
        <taxon>Oscillatoriophycideae</taxon>
        <taxon>Chroococcales</taxon>
        <taxon>Geminocystaceae</taxon>
        <taxon>Cyanobacterium</taxon>
    </lineage>
</organism>
<dbReference type="InterPro" id="IPR012674">
    <property type="entry name" value="Calycin"/>
</dbReference>
<sequence length="268" mass="30935">MSSSQWSYLLKNSGVWLGSFSQFSPHGKLLKETSSKLTLGSDDGKTIRFTLARDGNPNPVVNEFSSLNRNIFLFEDGHFAKGSQQFSPFSVFGAEYGYVRRDRRCRLVQLFDKDSNFDSVTLIREFREGGEGIEREHLTIEQLEGEWRGEALTLYPDWRNSEPYQTQLTLKREGNTLKQTLKTPFMNYSSEGTINDNIITFNQGNKENRVLLLPDGVSSTTPVKIENRQSFFLEFGWLVETNMRLRLIRQYDDQGRWVSITLVQEIKS</sequence>
<proteinExistence type="predicted"/>
<dbReference type="SUPFAM" id="SSF50814">
    <property type="entry name" value="Lipocalins"/>
    <property type="match status" value="2"/>
</dbReference>
<dbReference type="GO" id="GO:0005886">
    <property type="term" value="C:plasma membrane"/>
    <property type="evidence" value="ECO:0007669"/>
    <property type="project" value="TreeGrafter"/>
</dbReference>
<dbReference type="PANTHER" id="PTHR33404:SF1">
    <property type="entry name" value="SLL0497 PROTEIN"/>
    <property type="match status" value="1"/>
</dbReference>
<evidence type="ECO:0000313" key="4">
    <source>
        <dbReference type="Proteomes" id="UP000437131"/>
    </source>
</evidence>